<evidence type="ECO:0000313" key="1">
    <source>
        <dbReference type="EMBL" id="KAI4312526.1"/>
    </source>
</evidence>
<protein>
    <submittedName>
        <fullName evidence="1">Uncharacterized protein</fullName>
    </submittedName>
</protein>
<dbReference type="Proteomes" id="UP001057402">
    <property type="component" value="Chromosome 11"/>
</dbReference>
<name>A0ACB9LMC7_9MYRT</name>
<dbReference type="EMBL" id="CM042890">
    <property type="protein sequence ID" value="KAI4312526.1"/>
    <property type="molecule type" value="Genomic_DNA"/>
</dbReference>
<sequence length="310" mass="34795">MATTQIKLPLIDFTKLEEEGLVTGTPVWINVRDQVKLALQEIGSFEAVFGEIVPVEVRDSAVGVLHDVFDLPLGSMAGADSLLDKIYYRNGKRSESIRLDNKFGTSNIESDEGAKRICKCLWPQGEPPHSRVNIQTYAEKISQVEQLIRKIVLESFGCEKYLEEHLGSSHYFFGWNKYEATGTADREQLLKGHTDKTFLTILYQNGVDGLEIQTNDGEWSLVHQQQPNSFFVMVGDSFHAWSNGRLRPPMHRVTLGGFDTRYVIGIFAMPKPGCVVSAPDEVVDEEHPLRLQALEIGDAFYKYNSNPNGA</sequence>
<reference evidence="2" key="1">
    <citation type="journal article" date="2023" name="Front. Plant Sci.">
        <title>Chromosomal-level genome assembly of Melastoma candidum provides insights into trichome evolution.</title>
        <authorList>
            <person name="Zhong Y."/>
            <person name="Wu W."/>
            <person name="Sun C."/>
            <person name="Zou P."/>
            <person name="Liu Y."/>
            <person name="Dai S."/>
            <person name="Zhou R."/>
        </authorList>
    </citation>
    <scope>NUCLEOTIDE SEQUENCE [LARGE SCALE GENOMIC DNA]</scope>
</reference>
<accession>A0ACB9LMC7</accession>
<comment type="caution">
    <text evidence="1">The sequence shown here is derived from an EMBL/GenBank/DDBJ whole genome shotgun (WGS) entry which is preliminary data.</text>
</comment>
<keyword evidence="2" id="KW-1185">Reference proteome</keyword>
<organism evidence="1 2">
    <name type="scientific">Melastoma candidum</name>
    <dbReference type="NCBI Taxonomy" id="119954"/>
    <lineage>
        <taxon>Eukaryota</taxon>
        <taxon>Viridiplantae</taxon>
        <taxon>Streptophyta</taxon>
        <taxon>Embryophyta</taxon>
        <taxon>Tracheophyta</taxon>
        <taxon>Spermatophyta</taxon>
        <taxon>Magnoliopsida</taxon>
        <taxon>eudicotyledons</taxon>
        <taxon>Gunneridae</taxon>
        <taxon>Pentapetalae</taxon>
        <taxon>rosids</taxon>
        <taxon>malvids</taxon>
        <taxon>Myrtales</taxon>
        <taxon>Melastomataceae</taxon>
        <taxon>Melastomatoideae</taxon>
        <taxon>Melastomateae</taxon>
        <taxon>Melastoma</taxon>
    </lineage>
</organism>
<gene>
    <name evidence="1" type="ORF">MLD38_037332</name>
</gene>
<proteinExistence type="predicted"/>
<evidence type="ECO:0000313" key="2">
    <source>
        <dbReference type="Proteomes" id="UP001057402"/>
    </source>
</evidence>